<keyword evidence="3" id="KW-1185">Reference proteome</keyword>
<gene>
    <name evidence="2" type="ORF">FDO65_00995</name>
</gene>
<dbReference type="InterPro" id="IPR001646">
    <property type="entry name" value="5peptide_repeat"/>
</dbReference>
<dbReference type="PANTHER" id="PTHR14136">
    <property type="entry name" value="BTB_POZ DOMAIN-CONTAINING PROTEIN KCTD9"/>
    <property type="match status" value="1"/>
</dbReference>
<feature type="compositionally biased region" description="Basic residues" evidence="1">
    <location>
        <begin position="298"/>
        <end position="310"/>
    </location>
</feature>
<reference evidence="2 3" key="1">
    <citation type="submission" date="2019-05" db="EMBL/GenBank/DDBJ databases">
        <title>Nakamurella sp. N5BH11, whole genome shotgun sequence.</title>
        <authorList>
            <person name="Tuo L."/>
        </authorList>
    </citation>
    <scope>NUCLEOTIDE SEQUENCE [LARGE SCALE GENOMIC DNA]</scope>
    <source>
        <strain evidence="2 3">N5BH11</strain>
    </source>
</reference>
<dbReference type="OrthoDB" id="154708at2"/>
<evidence type="ECO:0000313" key="3">
    <source>
        <dbReference type="Proteomes" id="UP000306985"/>
    </source>
</evidence>
<feature type="region of interest" description="Disordered" evidence="1">
    <location>
        <begin position="283"/>
        <end position="310"/>
    </location>
</feature>
<name>A0A4U6QMX9_9ACTN</name>
<protein>
    <submittedName>
        <fullName evidence="2">Pentapeptide repeat-containing protein</fullName>
    </submittedName>
</protein>
<comment type="caution">
    <text evidence="2">The sequence shown here is derived from an EMBL/GenBank/DDBJ whole genome shotgun (WGS) entry which is preliminary data.</text>
</comment>
<dbReference type="Proteomes" id="UP000306985">
    <property type="component" value="Unassembled WGS sequence"/>
</dbReference>
<evidence type="ECO:0000256" key="1">
    <source>
        <dbReference type="SAM" id="MobiDB-lite"/>
    </source>
</evidence>
<accession>A0A4U6QMX9</accession>
<organism evidence="2 3">
    <name type="scientific">Nakamurella flava</name>
    <dbReference type="NCBI Taxonomy" id="2576308"/>
    <lineage>
        <taxon>Bacteria</taxon>
        <taxon>Bacillati</taxon>
        <taxon>Actinomycetota</taxon>
        <taxon>Actinomycetes</taxon>
        <taxon>Nakamurellales</taxon>
        <taxon>Nakamurellaceae</taxon>
        <taxon>Nakamurella</taxon>
    </lineage>
</organism>
<dbReference type="SUPFAM" id="SSF141571">
    <property type="entry name" value="Pentapeptide repeat-like"/>
    <property type="match status" value="1"/>
</dbReference>
<evidence type="ECO:0000313" key="2">
    <source>
        <dbReference type="EMBL" id="TKV62057.1"/>
    </source>
</evidence>
<dbReference type="Gene3D" id="2.160.20.80">
    <property type="entry name" value="E3 ubiquitin-protein ligase SopA"/>
    <property type="match status" value="1"/>
</dbReference>
<proteinExistence type="predicted"/>
<dbReference type="Pfam" id="PF00805">
    <property type="entry name" value="Pentapeptide"/>
    <property type="match status" value="1"/>
</dbReference>
<dbReference type="EMBL" id="SZZH01000001">
    <property type="protein sequence ID" value="TKV62057.1"/>
    <property type="molecule type" value="Genomic_DNA"/>
</dbReference>
<dbReference type="PANTHER" id="PTHR14136:SF37">
    <property type="entry name" value="PENTAPEPTIDE REPEAT-CONTAINING PROTEIN"/>
    <property type="match status" value="1"/>
</dbReference>
<sequence length="310" mass="33552">MALGHRRDLTADCGKCVGLCCVALAFARSADFPVDKPAGEPCRHLDPADRCSIHTDLRPRGYRGCTVFDCFGAGQQTTQLTFGGRSWRDDPQDRAAMFAAFPVMRRLHELLWYCEQAVTLARIAPARPDPEPWVRLVARVHAATRLSADGLRALDVDAEYAAARPLLLQASDLARVGLSRAAVRHRGRPVGPGDDLAGARLPGADLTGACLRGALLIGADLRGARLHACDVLGVDWRDADLSGADLRTAIYLTRTQVDSARGDASTRLPEGFHRPAHWSVEPAAGWPSVPGVAPVRAGTRKPGRRPRRRE</sequence>
<dbReference type="InterPro" id="IPR051082">
    <property type="entry name" value="Pentapeptide-BTB/POZ_domain"/>
</dbReference>
<dbReference type="AlphaFoldDB" id="A0A4U6QMX9"/>